<dbReference type="Pfam" id="PF07224">
    <property type="entry name" value="Chlorophyllase"/>
    <property type="match status" value="1"/>
</dbReference>
<dbReference type="SUPFAM" id="SSF53474">
    <property type="entry name" value="alpha/beta-Hydrolases"/>
    <property type="match status" value="1"/>
</dbReference>
<sequence length="719" mass="77632">MERAKLQPIYRPPETPREPMEFLSRSWSVSALEISKVLAPQPHQLLPKNHGGFSGGAETIHEDVSAELEEAAASSAAVSGNPFSFASSETSQLIMERIMSQSQEVSPRTSGRLSHSSGPLNGGQSCGSLTDSPPVSPSEMDEPKYCRMNNLAINQYKGSAASGTGANGGGKTVGRWLKDRREKKKEEARAHNAQLHAAISVAGVASAVAAIAAATAASSGAGKDEQRAKTDMAVASAATLVAAQCVEAAEAMGAEREHLASVVSSAVNVRSAWCRNLKSKGAERRVEHCSRDPMEKGMGAITGGNSGSNGSSNGSFSGELVPEENFLGICSRELLARGCELLKRTRKGELHWKVSVYINRMGQVMLKMKSRHVAGTVTKKKKNVVLEVMRDIPAWPGRHLLEGGEHRRYFALKTIARGVVEFECRNQREYDIWTQAKVLLHRNSKEGRRKQISDNMNSSTTIPTSAASTNVFDIGNYTTTLIKVEGRACDRNGCKPPSPRPLLICSPSETGFFPVLLFLHGYLLYNSFYSQLIRHIASHGFIVVAPQLYSVAGADATEIKITAEISSWLSEGLAHFLPPHVEPNLSKLGLAGHSRGGKVAFALALTKSLKLSALIGIDPVDGMDIGKQTPPPVLTYTPHSFNLDGVGVLIIGSGLGEVKRNALFPACAPKGVNHEDFYKECCRPAYYFVVKDYGHLDVLDDDTKGIRESDILFVQEWGV</sequence>
<evidence type="ECO:0000259" key="3">
    <source>
        <dbReference type="Pfam" id="PF08458"/>
    </source>
</evidence>
<feature type="domain" description="Pleckstrin-like plant" evidence="3">
    <location>
        <begin position="340"/>
        <end position="436"/>
    </location>
</feature>
<dbReference type="Pfam" id="PF08458">
    <property type="entry name" value="PH_2"/>
    <property type="match status" value="1"/>
</dbReference>
<feature type="domain" description="VAN3-binding protein-like auxin canalisation" evidence="2">
    <location>
        <begin position="13"/>
        <end position="272"/>
    </location>
</feature>
<dbReference type="GO" id="GO:0010305">
    <property type="term" value="P:leaf vascular tissue pattern formation"/>
    <property type="evidence" value="ECO:0007669"/>
    <property type="project" value="TreeGrafter"/>
</dbReference>
<dbReference type="AlphaFoldDB" id="A0AAW2XSL9"/>
<evidence type="ECO:0000313" key="4">
    <source>
        <dbReference type="EMBL" id="KAL0457159.1"/>
    </source>
</evidence>
<organism evidence="4">
    <name type="scientific">Sesamum latifolium</name>
    <dbReference type="NCBI Taxonomy" id="2727402"/>
    <lineage>
        <taxon>Eukaryota</taxon>
        <taxon>Viridiplantae</taxon>
        <taxon>Streptophyta</taxon>
        <taxon>Embryophyta</taxon>
        <taxon>Tracheophyta</taxon>
        <taxon>Spermatophyta</taxon>
        <taxon>Magnoliopsida</taxon>
        <taxon>eudicotyledons</taxon>
        <taxon>Gunneridae</taxon>
        <taxon>Pentapetalae</taxon>
        <taxon>asterids</taxon>
        <taxon>lamiids</taxon>
        <taxon>Lamiales</taxon>
        <taxon>Pedaliaceae</taxon>
        <taxon>Sesamum</taxon>
    </lineage>
</organism>
<dbReference type="InterPro" id="IPR029058">
    <property type="entry name" value="AB_hydrolase_fold"/>
</dbReference>
<feature type="compositionally biased region" description="Polar residues" evidence="1">
    <location>
        <begin position="99"/>
        <end position="119"/>
    </location>
</feature>
<dbReference type="PANTHER" id="PTHR31351:SF4">
    <property type="entry name" value="AUXIN CANALIZATION PROTEIN (DUF828)"/>
    <property type="match status" value="1"/>
</dbReference>
<reference evidence="4" key="2">
    <citation type="journal article" date="2024" name="Plant">
        <title>Genomic evolution and insights into agronomic trait innovations of Sesamum species.</title>
        <authorList>
            <person name="Miao H."/>
            <person name="Wang L."/>
            <person name="Qu L."/>
            <person name="Liu H."/>
            <person name="Sun Y."/>
            <person name="Le M."/>
            <person name="Wang Q."/>
            <person name="Wei S."/>
            <person name="Zheng Y."/>
            <person name="Lin W."/>
            <person name="Duan Y."/>
            <person name="Cao H."/>
            <person name="Xiong S."/>
            <person name="Wang X."/>
            <person name="Wei L."/>
            <person name="Li C."/>
            <person name="Ma Q."/>
            <person name="Ju M."/>
            <person name="Zhao R."/>
            <person name="Li G."/>
            <person name="Mu C."/>
            <person name="Tian Q."/>
            <person name="Mei H."/>
            <person name="Zhang T."/>
            <person name="Gao T."/>
            <person name="Zhang H."/>
        </authorList>
    </citation>
    <scope>NUCLEOTIDE SEQUENCE</scope>
    <source>
        <strain evidence="4">KEN1</strain>
    </source>
</reference>
<protein>
    <submittedName>
        <fullName evidence="4">Chlorophyllase-2, chloroplastic</fullName>
    </submittedName>
</protein>
<reference evidence="4" key="1">
    <citation type="submission" date="2020-06" db="EMBL/GenBank/DDBJ databases">
        <authorList>
            <person name="Li T."/>
            <person name="Hu X."/>
            <person name="Zhang T."/>
            <person name="Song X."/>
            <person name="Zhang H."/>
            <person name="Dai N."/>
            <person name="Sheng W."/>
            <person name="Hou X."/>
            <person name="Wei L."/>
        </authorList>
    </citation>
    <scope>NUCLEOTIDE SEQUENCE</scope>
    <source>
        <strain evidence="4">KEN1</strain>
        <tissue evidence="4">Leaf</tissue>
    </source>
</reference>
<dbReference type="Gene3D" id="3.40.50.1820">
    <property type="entry name" value="alpha/beta hydrolase"/>
    <property type="match status" value="1"/>
</dbReference>
<comment type="caution">
    <text evidence="4">The sequence shown here is derived from an EMBL/GenBank/DDBJ whole genome shotgun (WGS) entry which is preliminary data.</text>
</comment>
<dbReference type="PANTHER" id="PTHR31351">
    <property type="entry name" value="EXPRESSED PROTEIN"/>
    <property type="match status" value="1"/>
</dbReference>
<dbReference type="InterPro" id="IPR013666">
    <property type="entry name" value="PH_pln"/>
</dbReference>
<dbReference type="GO" id="GO:0009734">
    <property type="term" value="P:auxin-activated signaling pathway"/>
    <property type="evidence" value="ECO:0007669"/>
    <property type="project" value="TreeGrafter"/>
</dbReference>
<dbReference type="InterPro" id="IPR008546">
    <property type="entry name" value="VAN3-bd-like_auxin_canal"/>
</dbReference>
<dbReference type="EMBL" id="JACGWN010000003">
    <property type="protein sequence ID" value="KAL0457159.1"/>
    <property type="molecule type" value="Genomic_DNA"/>
</dbReference>
<feature type="region of interest" description="Disordered" evidence="1">
    <location>
        <begin position="99"/>
        <end position="142"/>
    </location>
</feature>
<proteinExistence type="predicted"/>
<dbReference type="InterPro" id="IPR017395">
    <property type="entry name" value="Chlorophyllase-like"/>
</dbReference>
<dbReference type="GO" id="GO:0010087">
    <property type="term" value="P:phloem or xylem histogenesis"/>
    <property type="evidence" value="ECO:0007669"/>
    <property type="project" value="TreeGrafter"/>
</dbReference>
<dbReference type="InterPro" id="IPR040269">
    <property type="entry name" value="VAB"/>
</dbReference>
<gene>
    <name evidence="4" type="ORF">Slati_1055100</name>
</gene>
<dbReference type="Pfam" id="PF05703">
    <property type="entry name" value="Auxin_canalis"/>
    <property type="match status" value="1"/>
</dbReference>
<evidence type="ECO:0000256" key="1">
    <source>
        <dbReference type="SAM" id="MobiDB-lite"/>
    </source>
</evidence>
<evidence type="ECO:0000259" key="2">
    <source>
        <dbReference type="Pfam" id="PF05703"/>
    </source>
</evidence>
<name>A0AAW2XSL9_9LAMI</name>
<accession>A0AAW2XSL9</accession>